<keyword evidence="1" id="KW-0812">Transmembrane</keyword>
<keyword evidence="1" id="KW-0472">Membrane</keyword>
<keyword evidence="1" id="KW-1133">Transmembrane helix</keyword>
<protein>
    <submittedName>
        <fullName evidence="2">Uncharacterized protein</fullName>
    </submittedName>
</protein>
<reference evidence="2" key="2">
    <citation type="journal article" date="2015" name="Data Brief">
        <title>Shoot transcriptome of the giant reed, Arundo donax.</title>
        <authorList>
            <person name="Barrero R.A."/>
            <person name="Guerrero F.D."/>
            <person name="Moolhuijzen P."/>
            <person name="Goolsby J.A."/>
            <person name="Tidwell J."/>
            <person name="Bellgard S.E."/>
            <person name="Bellgard M.I."/>
        </authorList>
    </citation>
    <scope>NUCLEOTIDE SEQUENCE</scope>
    <source>
        <tissue evidence="2">Shoot tissue taken approximately 20 cm above the soil surface</tissue>
    </source>
</reference>
<reference evidence="2" key="1">
    <citation type="submission" date="2014-09" db="EMBL/GenBank/DDBJ databases">
        <authorList>
            <person name="Magalhaes I.L.F."/>
            <person name="Oliveira U."/>
            <person name="Santos F.R."/>
            <person name="Vidigal T.H.D.A."/>
            <person name="Brescovit A.D."/>
            <person name="Santos A.J."/>
        </authorList>
    </citation>
    <scope>NUCLEOTIDE SEQUENCE</scope>
    <source>
        <tissue evidence="2">Shoot tissue taken approximately 20 cm above the soil surface</tissue>
    </source>
</reference>
<feature type="transmembrane region" description="Helical" evidence="1">
    <location>
        <begin position="15"/>
        <end position="33"/>
    </location>
</feature>
<dbReference type="EMBL" id="GBRH01232478">
    <property type="protein sequence ID" value="JAD65417.1"/>
    <property type="molecule type" value="Transcribed_RNA"/>
</dbReference>
<proteinExistence type="predicted"/>
<organism evidence="2">
    <name type="scientific">Arundo donax</name>
    <name type="common">Giant reed</name>
    <name type="synonym">Donax arundinaceus</name>
    <dbReference type="NCBI Taxonomy" id="35708"/>
    <lineage>
        <taxon>Eukaryota</taxon>
        <taxon>Viridiplantae</taxon>
        <taxon>Streptophyta</taxon>
        <taxon>Embryophyta</taxon>
        <taxon>Tracheophyta</taxon>
        <taxon>Spermatophyta</taxon>
        <taxon>Magnoliopsida</taxon>
        <taxon>Liliopsida</taxon>
        <taxon>Poales</taxon>
        <taxon>Poaceae</taxon>
        <taxon>PACMAD clade</taxon>
        <taxon>Arundinoideae</taxon>
        <taxon>Arundineae</taxon>
        <taxon>Arundo</taxon>
    </lineage>
</organism>
<sequence length="44" mass="5044">MVTESNSQVQNADHMQSSIGLLYLTTLMCSLYYRNTKSMIDLNQ</sequence>
<evidence type="ECO:0000256" key="1">
    <source>
        <dbReference type="SAM" id="Phobius"/>
    </source>
</evidence>
<accession>A0A0A9C1K7</accession>
<evidence type="ECO:0000313" key="2">
    <source>
        <dbReference type="EMBL" id="JAD65417.1"/>
    </source>
</evidence>
<name>A0A0A9C1K7_ARUDO</name>
<dbReference type="AlphaFoldDB" id="A0A0A9C1K7"/>